<dbReference type="EMBL" id="JABWDY010027896">
    <property type="protein sequence ID" value="KAF5187520.1"/>
    <property type="molecule type" value="Genomic_DNA"/>
</dbReference>
<dbReference type="InterPro" id="IPR051238">
    <property type="entry name" value="GDSL_esterase/lipase"/>
</dbReference>
<evidence type="ECO:0000256" key="7">
    <source>
        <dbReference type="ARBA" id="ARBA00023098"/>
    </source>
</evidence>
<feature type="signal peptide" evidence="8">
    <location>
        <begin position="1"/>
        <end position="25"/>
    </location>
</feature>
<dbReference type="Gene3D" id="3.40.50.1110">
    <property type="entry name" value="SGNH hydrolase"/>
    <property type="match status" value="1"/>
</dbReference>
<organism evidence="9 10">
    <name type="scientific">Thalictrum thalictroides</name>
    <name type="common">Rue-anemone</name>
    <name type="synonym">Anemone thalictroides</name>
    <dbReference type="NCBI Taxonomy" id="46969"/>
    <lineage>
        <taxon>Eukaryota</taxon>
        <taxon>Viridiplantae</taxon>
        <taxon>Streptophyta</taxon>
        <taxon>Embryophyta</taxon>
        <taxon>Tracheophyta</taxon>
        <taxon>Spermatophyta</taxon>
        <taxon>Magnoliopsida</taxon>
        <taxon>Ranunculales</taxon>
        <taxon>Ranunculaceae</taxon>
        <taxon>Thalictroideae</taxon>
        <taxon>Thalictrum</taxon>
    </lineage>
</organism>
<name>A0A7J6VTL1_THATH</name>
<keyword evidence="7" id="KW-0443">Lipid metabolism</keyword>
<gene>
    <name evidence="9" type="ORF">FRX31_022891</name>
</gene>
<dbReference type="AlphaFoldDB" id="A0A7J6VTL1"/>
<reference evidence="9 10" key="1">
    <citation type="submission" date="2020-06" db="EMBL/GenBank/DDBJ databases">
        <title>Transcriptomic and genomic resources for Thalictrum thalictroides and T. hernandezii: Facilitating candidate gene discovery in an emerging model plant lineage.</title>
        <authorList>
            <person name="Arias T."/>
            <person name="Riano-Pachon D.M."/>
            <person name="Di Stilio V.S."/>
        </authorList>
    </citation>
    <scope>NUCLEOTIDE SEQUENCE [LARGE SCALE GENOMIC DNA]</scope>
    <source>
        <strain evidence="10">cv. WT478/WT964</strain>
        <tissue evidence="9">Leaves</tissue>
    </source>
</reference>
<evidence type="ECO:0000313" key="10">
    <source>
        <dbReference type="Proteomes" id="UP000554482"/>
    </source>
</evidence>
<evidence type="ECO:0000313" key="9">
    <source>
        <dbReference type="EMBL" id="KAF5187520.1"/>
    </source>
</evidence>
<evidence type="ECO:0000256" key="2">
    <source>
        <dbReference type="ARBA" id="ARBA00008668"/>
    </source>
</evidence>
<evidence type="ECO:0000256" key="3">
    <source>
        <dbReference type="ARBA" id="ARBA00022525"/>
    </source>
</evidence>
<comment type="caution">
    <text evidence="9">The sequence shown here is derived from an EMBL/GenBank/DDBJ whole genome shotgun (WGS) entry which is preliminary data.</text>
</comment>
<comment type="subcellular location">
    <subcellularLocation>
        <location evidence="1">Secreted</location>
    </subcellularLocation>
</comment>
<evidence type="ECO:0000256" key="5">
    <source>
        <dbReference type="ARBA" id="ARBA00022801"/>
    </source>
</evidence>
<keyword evidence="10" id="KW-1185">Reference proteome</keyword>
<dbReference type="PANTHER" id="PTHR45650:SF14">
    <property type="entry name" value="GDSL ESTERASE_LIPASE 7-LIKE"/>
    <property type="match status" value="1"/>
</dbReference>
<dbReference type="InterPro" id="IPR001087">
    <property type="entry name" value="GDSL"/>
</dbReference>
<evidence type="ECO:0000256" key="1">
    <source>
        <dbReference type="ARBA" id="ARBA00004613"/>
    </source>
</evidence>
<evidence type="ECO:0000256" key="6">
    <source>
        <dbReference type="ARBA" id="ARBA00022963"/>
    </source>
</evidence>
<evidence type="ECO:0000256" key="4">
    <source>
        <dbReference type="ARBA" id="ARBA00022729"/>
    </source>
</evidence>
<evidence type="ECO:0000256" key="8">
    <source>
        <dbReference type="SAM" id="SignalP"/>
    </source>
</evidence>
<keyword evidence="6" id="KW-0442">Lipid degradation</keyword>
<proteinExistence type="inferred from homology"/>
<dbReference type="PANTHER" id="PTHR45650">
    <property type="entry name" value="GDSL-LIKE LIPASE/ACYLHYDROLASE-RELATED"/>
    <property type="match status" value="1"/>
</dbReference>
<sequence>MADKIFLITSLFVILLFHLLSLVNCQLPSAPALYVFGDSLVDCGNNNKLPTLARANYPPYGSNFVDGATGRFTDNETLADIVAQFLGLPLPPAFKSLDLGNFKKLSGVNYASGGVGILPETGKHF</sequence>
<dbReference type="InterPro" id="IPR036514">
    <property type="entry name" value="SGNH_hydro_sf"/>
</dbReference>
<protein>
    <submittedName>
        <fullName evidence="9">GDSL esterase/lipase</fullName>
    </submittedName>
</protein>
<comment type="similarity">
    <text evidence="2">Belongs to the 'GDSL' lipolytic enzyme family.</text>
</comment>
<dbReference type="OrthoDB" id="1600564at2759"/>
<dbReference type="GO" id="GO:0016788">
    <property type="term" value="F:hydrolase activity, acting on ester bonds"/>
    <property type="evidence" value="ECO:0007669"/>
    <property type="project" value="InterPro"/>
</dbReference>
<feature type="chain" id="PRO_5029586236" evidence="8">
    <location>
        <begin position="26"/>
        <end position="125"/>
    </location>
</feature>
<keyword evidence="5" id="KW-0378">Hydrolase</keyword>
<dbReference type="Proteomes" id="UP000554482">
    <property type="component" value="Unassembled WGS sequence"/>
</dbReference>
<dbReference type="Pfam" id="PF00657">
    <property type="entry name" value="Lipase_GDSL"/>
    <property type="match status" value="1"/>
</dbReference>
<feature type="non-terminal residue" evidence="9">
    <location>
        <position position="1"/>
    </location>
</feature>
<keyword evidence="3" id="KW-0964">Secreted</keyword>
<dbReference type="GO" id="GO:0005576">
    <property type="term" value="C:extracellular region"/>
    <property type="evidence" value="ECO:0007669"/>
    <property type="project" value="UniProtKB-SubCell"/>
</dbReference>
<accession>A0A7J6VTL1</accession>
<keyword evidence="4 8" id="KW-0732">Signal</keyword>
<dbReference type="GO" id="GO:0016042">
    <property type="term" value="P:lipid catabolic process"/>
    <property type="evidence" value="ECO:0007669"/>
    <property type="project" value="UniProtKB-KW"/>
</dbReference>